<gene>
    <name evidence="4" type="ORF">HME9304_02822</name>
</gene>
<dbReference type="AlphaFoldDB" id="A0A2Z4LVK8"/>
<dbReference type="InterPro" id="IPR013783">
    <property type="entry name" value="Ig-like_fold"/>
</dbReference>
<proteinExistence type="predicted"/>
<evidence type="ECO:0000256" key="2">
    <source>
        <dbReference type="SAM" id="Coils"/>
    </source>
</evidence>
<dbReference type="PANTHER" id="PTHR46708:SF2">
    <property type="entry name" value="FIBRONECTIN TYPE-III DOMAIN-CONTAINING PROTEIN"/>
    <property type="match status" value="1"/>
</dbReference>
<protein>
    <submittedName>
        <fullName evidence="4">Chitinase</fullName>
        <ecNumber evidence="4">3.2.1.14</ecNumber>
    </submittedName>
</protein>
<dbReference type="SUPFAM" id="SSF49265">
    <property type="entry name" value="Fibronectin type III"/>
    <property type="match status" value="2"/>
</dbReference>
<dbReference type="CDD" id="cd00063">
    <property type="entry name" value="FN3"/>
    <property type="match status" value="3"/>
</dbReference>
<reference evidence="4 5" key="1">
    <citation type="submission" date="2018-06" db="EMBL/GenBank/DDBJ databases">
        <title>Spongiibacterium sp. HME9304 Genome sequencing and assembly.</title>
        <authorList>
            <person name="Kang H."/>
            <person name="Kim H."/>
            <person name="Joh K."/>
        </authorList>
    </citation>
    <scope>NUCLEOTIDE SEQUENCE [LARGE SCALE GENOMIC DNA]</scope>
    <source>
        <strain evidence="4 5">HME9304</strain>
    </source>
</reference>
<name>A0A2Z4LVK8_9FLAO</name>
<organism evidence="4 5">
    <name type="scientific">Flagellimonas maritima</name>
    <dbReference type="NCBI Taxonomy" id="1383885"/>
    <lineage>
        <taxon>Bacteria</taxon>
        <taxon>Pseudomonadati</taxon>
        <taxon>Bacteroidota</taxon>
        <taxon>Flavobacteriia</taxon>
        <taxon>Flavobacteriales</taxon>
        <taxon>Flavobacteriaceae</taxon>
        <taxon>Flagellimonas</taxon>
    </lineage>
</organism>
<keyword evidence="5" id="KW-1185">Reference proteome</keyword>
<feature type="domain" description="Fibronectin type-III" evidence="3">
    <location>
        <begin position="187"/>
        <end position="273"/>
    </location>
</feature>
<dbReference type="InterPro" id="IPR003961">
    <property type="entry name" value="FN3_dom"/>
</dbReference>
<keyword evidence="1" id="KW-0677">Repeat</keyword>
<dbReference type="InterPro" id="IPR036116">
    <property type="entry name" value="FN3_sf"/>
</dbReference>
<evidence type="ECO:0000256" key="1">
    <source>
        <dbReference type="ARBA" id="ARBA00022737"/>
    </source>
</evidence>
<sequence>MITANTSYSMKSKLLLTFIIFIGIFRIGISQDLHDDFNAASVSNEINATDGWTGNADISSSVVDPQLGNFSLNIASTASGGRFIDHRFDAVVGQQYTIRIWARIGPYVSGTPSPAFAAWRSLAGFTTTLITSTNWTEYVFNVTANSTRPRIRVYTGNSTTSGTAGNTIFIDNISILASTSDIQAPNAVSDLSSSNTTATGTDLSWSDPGDDVGVTDYEVFWDAVSLGSTGGATNFSVAGLSASTGYDFTVVARDAAGNTSAVSNVESVTTLAGADIQAPNAVSDLSSSNTTATGTDLSWGDPGDDVGVTDYEVFRDAVSLGSTGGATSFSVTGLSASTGYDFTVVARDAAGNASAVSNVESVTTLAGADIQAPNAVSDLSSSNTTATGTDLSWGDPGDDVGVTDYEVFRDAVSLGSTGGATSFSVTGLSASTGYDFTVVARDAAGNASAVSNVESVTTLAGVGIVDYTSENSNLPTVDWQTRDLYASQNIGIGTTDTQGYRLAVAGNMISEGVKVDLQVDWPDFVFEDEYKLPSLKTVEKHITDNGYLIGVPSASEVEKEGIDLGKMDATLLQKIEELTLYTIYQERKINKLQEENEKLESLFQRVTELEKYIKKIDK</sequence>
<keyword evidence="4" id="KW-0378">Hydrolase</keyword>
<dbReference type="Proteomes" id="UP000248536">
    <property type="component" value="Chromosome"/>
</dbReference>
<dbReference type="PANTHER" id="PTHR46708">
    <property type="entry name" value="TENASCIN"/>
    <property type="match status" value="1"/>
</dbReference>
<feature type="domain" description="Fibronectin type-III" evidence="3">
    <location>
        <begin position="375"/>
        <end position="461"/>
    </location>
</feature>
<keyword evidence="2" id="KW-0175">Coiled coil</keyword>
<dbReference type="EC" id="3.2.1.14" evidence="4"/>
<accession>A0A2Z4LVK8</accession>
<dbReference type="Gene3D" id="2.60.120.260">
    <property type="entry name" value="Galactose-binding domain-like"/>
    <property type="match status" value="1"/>
</dbReference>
<dbReference type="Pfam" id="PF00041">
    <property type="entry name" value="fn3"/>
    <property type="match status" value="3"/>
</dbReference>
<evidence type="ECO:0000259" key="3">
    <source>
        <dbReference type="PROSITE" id="PS50853"/>
    </source>
</evidence>
<dbReference type="Gene3D" id="2.60.40.10">
    <property type="entry name" value="Immunoglobulins"/>
    <property type="match status" value="3"/>
</dbReference>
<feature type="coiled-coil region" evidence="2">
    <location>
        <begin position="582"/>
        <end position="612"/>
    </location>
</feature>
<dbReference type="InterPro" id="IPR050991">
    <property type="entry name" value="ECM_Regulatory_Proteins"/>
</dbReference>
<feature type="domain" description="Fibronectin type-III" evidence="3">
    <location>
        <begin position="281"/>
        <end position="367"/>
    </location>
</feature>
<evidence type="ECO:0000313" key="5">
    <source>
        <dbReference type="Proteomes" id="UP000248536"/>
    </source>
</evidence>
<dbReference type="EMBL" id="CP030104">
    <property type="protein sequence ID" value="AWX45792.1"/>
    <property type="molecule type" value="Genomic_DNA"/>
</dbReference>
<keyword evidence="4" id="KW-0326">Glycosidase</keyword>
<evidence type="ECO:0000313" key="4">
    <source>
        <dbReference type="EMBL" id="AWX45792.1"/>
    </source>
</evidence>
<dbReference type="SMART" id="SM00060">
    <property type="entry name" value="FN3"/>
    <property type="match status" value="3"/>
</dbReference>
<dbReference type="GO" id="GO:0008843">
    <property type="term" value="F:endochitinase activity"/>
    <property type="evidence" value="ECO:0007669"/>
    <property type="project" value="UniProtKB-EC"/>
</dbReference>
<dbReference type="KEGG" id="spon:HME9304_02822"/>
<dbReference type="PROSITE" id="PS50853">
    <property type="entry name" value="FN3"/>
    <property type="match status" value="3"/>
</dbReference>